<protein>
    <submittedName>
        <fullName evidence="1">Caffeate CoA-transferase</fullName>
        <ecNumber evidence="1">2.8.3.23</ecNumber>
    </submittedName>
</protein>
<dbReference type="SUPFAM" id="SSF100950">
    <property type="entry name" value="NagB/RpiA/CoA transferase-like"/>
    <property type="match status" value="1"/>
</dbReference>
<organism evidence="1 2">
    <name type="scientific">Roseobacter fucihabitans</name>
    <dbReference type="NCBI Taxonomy" id="1537242"/>
    <lineage>
        <taxon>Bacteria</taxon>
        <taxon>Pseudomonadati</taxon>
        <taxon>Pseudomonadota</taxon>
        <taxon>Alphaproteobacteria</taxon>
        <taxon>Rhodobacterales</taxon>
        <taxon>Roseobacteraceae</taxon>
        <taxon>Roseobacter</taxon>
    </lineage>
</organism>
<evidence type="ECO:0000313" key="2">
    <source>
        <dbReference type="Proteomes" id="UP001318682"/>
    </source>
</evidence>
<sequence length="272" mass="29213">MGKRVSAAEAAALIKDGDTLTTSGFVGIGVPDELLAAVEARFIETGHPRGLSLVFAAGQGDGKERGLNRLGHDGLLKRVVGGHLGLIPRVATLATEGKIEGWNLPQGVICQLYRDIAAGKPGMLSKVGLETFVDPRQGGGAINDISTEPQVELMEINGEEVLFYPSQKLTVALLRGTTADEAGNVTMEREAPTIDNLAQAMAVHNAGGVVIVQVERMARAMCIFRAFLWTPWLWPSQRTTCKPTAPLSVRLSPTACDRRSVKPPRYSWMCAR</sequence>
<dbReference type="PANTHER" id="PTHR43293">
    <property type="entry name" value="ACETATE COA-TRANSFERASE YDIF"/>
    <property type="match status" value="1"/>
</dbReference>
<dbReference type="Proteomes" id="UP001318682">
    <property type="component" value="Chromosome"/>
</dbReference>
<evidence type="ECO:0000313" key="1">
    <source>
        <dbReference type="EMBL" id="WVX49822.1"/>
    </source>
</evidence>
<dbReference type="EC" id="2.8.3.23" evidence="1"/>
<dbReference type="InterPro" id="IPR004165">
    <property type="entry name" value="CoA_trans_fam_I"/>
</dbReference>
<name>A0ABZ2BUW2_9RHOB</name>
<accession>A0ABZ2BUW2</accession>
<keyword evidence="2" id="KW-1185">Reference proteome</keyword>
<dbReference type="RefSeq" id="WP_222869436.1">
    <property type="nucleotide sequence ID" value="NZ_CP143423.1"/>
</dbReference>
<gene>
    <name evidence="1" type="primary">carA_3</name>
    <name evidence="1" type="ORF">ROLI_029170</name>
</gene>
<proteinExistence type="predicted"/>
<keyword evidence="1" id="KW-0808">Transferase</keyword>
<reference evidence="2" key="2">
    <citation type="submission" date="2024-01" db="EMBL/GenBank/DDBJ databases">
        <title>Roseobacter fucihabitans sp. nov., isolated from the brown alga Fucus spiralis.</title>
        <authorList>
            <person name="Hahnke S."/>
            <person name="Berger M."/>
            <person name="Schlingloff A."/>
            <person name="Athale I."/>
            <person name="Neumann-Schaal M."/>
            <person name="Adenaya A."/>
            <person name="Poehlein A."/>
            <person name="Daniel R."/>
            <person name="Pertersen J."/>
            <person name="Brinkhoff T."/>
        </authorList>
    </citation>
    <scope>NUCLEOTIDE SEQUENCE [LARGE SCALE GENOMIC DNA]</scope>
    <source>
        <strain evidence="2">B14</strain>
    </source>
</reference>
<dbReference type="Gene3D" id="3.40.1080.10">
    <property type="entry name" value="Glutaconate Coenzyme A-transferase"/>
    <property type="match status" value="1"/>
</dbReference>
<reference evidence="1 2" key="1">
    <citation type="submission" date="2015-07" db="EMBL/GenBank/DDBJ databases">
        <authorList>
            <person name="Voget S."/>
            <person name="Dogs M."/>
            <person name="Brinkhoff T.H."/>
            <person name="Daniel R."/>
        </authorList>
    </citation>
    <scope>NUCLEOTIDE SEQUENCE [LARGE SCALE GENOMIC DNA]</scope>
    <source>
        <strain evidence="1 2">B14</strain>
    </source>
</reference>
<dbReference type="InterPro" id="IPR037171">
    <property type="entry name" value="NagB/RpiA_transferase-like"/>
</dbReference>
<dbReference type="EMBL" id="CP143423">
    <property type="protein sequence ID" value="WVX49822.1"/>
    <property type="molecule type" value="Genomic_DNA"/>
</dbReference>
<dbReference type="PANTHER" id="PTHR43293:SF1">
    <property type="entry name" value="ACETATE COA-TRANSFERASE YDIF"/>
    <property type="match status" value="1"/>
</dbReference>
<dbReference type="SMART" id="SM00882">
    <property type="entry name" value="CoA_trans"/>
    <property type="match status" value="1"/>
</dbReference>
<dbReference type="GO" id="GO:0016740">
    <property type="term" value="F:transferase activity"/>
    <property type="evidence" value="ECO:0007669"/>
    <property type="project" value="UniProtKB-KW"/>
</dbReference>
<dbReference type="Pfam" id="PF01144">
    <property type="entry name" value="CoA_trans"/>
    <property type="match status" value="1"/>
</dbReference>